<protein>
    <submittedName>
        <fullName evidence="5">Unannotated protein</fullName>
    </submittedName>
</protein>
<reference evidence="5" key="1">
    <citation type="submission" date="2020-05" db="EMBL/GenBank/DDBJ databases">
        <authorList>
            <person name="Chiriac C."/>
            <person name="Salcher M."/>
            <person name="Ghai R."/>
            <person name="Kavagutti S V."/>
        </authorList>
    </citation>
    <scope>NUCLEOTIDE SEQUENCE</scope>
</reference>
<feature type="domain" description="D-isomer specific 2-hydroxyacid dehydrogenase NAD-binding" evidence="3">
    <location>
        <begin position="130"/>
        <end position="301"/>
    </location>
</feature>
<keyword evidence="1" id="KW-0560">Oxidoreductase</keyword>
<sequence>MSRRGTAVYVGVMLVMISENVHRDHGCRLQALAPDAAWLRLQDDGTLRLGDDVVEATGLGPDVAFISNDVFYGPVRKCFELLEAWPSLEWVQSAAAGTEAPLYRTLIGRNCRVTRAHVTAVPIAEYVLRAVLTHFQQPHRLVEQQAAHVWKHQPFREVSRSRWLVVGLGSIGGEVATRARAFGAHVVGVRRSVARGDEPVDELCTPGEMLAQAPLADVVVLAAAGGDETRNMIGREFLEQMKPGSAFVNVARGYMVDEVALLEALDRGVPEIAILDVFATEPLPVDSRFWDHPRVVVSPHSSGGGDGRIQRAVDVFAENLQRWQRGGQLLHEITESDLPAQPETWVSEKR</sequence>
<dbReference type="PANTHER" id="PTHR43333:SF1">
    <property type="entry name" value="D-ISOMER SPECIFIC 2-HYDROXYACID DEHYDROGENASE NAD-BINDING DOMAIN-CONTAINING PROTEIN"/>
    <property type="match status" value="1"/>
</dbReference>
<dbReference type="Pfam" id="PF02826">
    <property type="entry name" value="2-Hacid_dh_C"/>
    <property type="match status" value="1"/>
</dbReference>
<dbReference type="SUPFAM" id="SSF51735">
    <property type="entry name" value="NAD(P)-binding Rossmann-fold domains"/>
    <property type="match status" value="1"/>
</dbReference>
<dbReference type="EMBL" id="CAFABA010000001">
    <property type="protein sequence ID" value="CAB4811932.1"/>
    <property type="molecule type" value="Genomic_DNA"/>
</dbReference>
<dbReference type="InterPro" id="IPR036291">
    <property type="entry name" value="NAD(P)-bd_dom_sf"/>
</dbReference>
<dbReference type="InterPro" id="IPR006140">
    <property type="entry name" value="D-isomer_DH_NAD-bd"/>
</dbReference>
<gene>
    <name evidence="4" type="ORF">UFOPK3139_00045</name>
    <name evidence="5" type="ORF">UFOPK3543_00764</name>
</gene>
<dbReference type="AlphaFoldDB" id="A0A6J7G1N8"/>
<evidence type="ECO:0000256" key="1">
    <source>
        <dbReference type="ARBA" id="ARBA00023002"/>
    </source>
</evidence>
<dbReference type="Gene3D" id="3.40.50.720">
    <property type="entry name" value="NAD(P)-binding Rossmann-like Domain"/>
    <property type="match status" value="2"/>
</dbReference>
<evidence type="ECO:0000313" key="5">
    <source>
        <dbReference type="EMBL" id="CAB4899225.1"/>
    </source>
</evidence>
<dbReference type="EMBL" id="CAFBMH010000018">
    <property type="protein sequence ID" value="CAB4899225.1"/>
    <property type="molecule type" value="Genomic_DNA"/>
</dbReference>
<dbReference type="GO" id="GO:0016491">
    <property type="term" value="F:oxidoreductase activity"/>
    <property type="evidence" value="ECO:0007669"/>
    <property type="project" value="UniProtKB-KW"/>
</dbReference>
<dbReference type="CDD" id="cd05300">
    <property type="entry name" value="2-Hacid_dh_1"/>
    <property type="match status" value="1"/>
</dbReference>
<proteinExistence type="predicted"/>
<evidence type="ECO:0000256" key="2">
    <source>
        <dbReference type="ARBA" id="ARBA00023027"/>
    </source>
</evidence>
<keyword evidence="2" id="KW-0520">NAD</keyword>
<dbReference type="PANTHER" id="PTHR43333">
    <property type="entry name" value="2-HACID_DH_C DOMAIN-CONTAINING PROTEIN"/>
    <property type="match status" value="1"/>
</dbReference>
<accession>A0A6J7G1N8</accession>
<evidence type="ECO:0000259" key="3">
    <source>
        <dbReference type="Pfam" id="PF02826"/>
    </source>
</evidence>
<name>A0A6J7G1N8_9ZZZZ</name>
<organism evidence="5">
    <name type="scientific">freshwater metagenome</name>
    <dbReference type="NCBI Taxonomy" id="449393"/>
    <lineage>
        <taxon>unclassified sequences</taxon>
        <taxon>metagenomes</taxon>
        <taxon>ecological metagenomes</taxon>
    </lineage>
</organism>
<evidence type="ECO:0000313" key="4">
    <source>
        <dbReference type="EMBL" id="CAB4811932.1"/>
    </source>
</evidence>
<dbReference type="GO" id="GO:0051287">
    <property type="term" value="F:NAD binding"/>
    <property type="evidence" value="ECO:0007669"/>
    <property type="project" value="InterPro"/>
</dbReference>